<dbReference type="SUPFAM" id="SSF55331">
    <property type="entry name" value="Tautomerase/MIF"/>
    <property type="match status" value="1"/>
</dbReference>
<reference evidence="1" key="1">
    <citation type="submission" date="2021-01" db="EMBL/GenBank/DDBJ databases">
        <title>Outbreak of Burkholderia contaminns endophthalmitis traced to a clinical ventilation system.</title>
        <authorList>
            <person name="Lipuma J."/>
            <person name="Spilker T."/>
            <person name="Kratholm J."/>
        </authorList>
    </citation>
    <scope>NUCLEOTIDE SEQUENCE</scope>
    <source>
        <strain evidence="1">HI4954</strain>
    </source>
</reference>
<dbReference type="EMBL" id="JAENIB010000009">
    <property type="protein sequence ID" value="MBK1932579.1"/>
    <property type="molecule type" value="Genomic_DNA"/>
</dbReference>
<evidence type="ECO:0000313" key="4">
    <source>
        <dbReference type="Proteomes" id="UP000611459"/>
    </source>
</evidence>
<dbReference type="GeneID" id="93195378"/>
<evidence type="ECO:0000313" key="2">
    <source>
        <dbReference type="EMBL" id="MBO1833076.1"/>
    </source>
</evidence>
<proteinExistence type="predicted"/>
<name>A0A1E3FRT1_9BURK</name>
<evidence type="ECO:0000313" key="3">
    <source>
        <dbReference type="EMBL" id="WFN22835.1"/>
    </source>
</evidence>
<dbReference type="EMBL" id="JAGEMX010000010">
    <property type="protein sequence ID" value="MBO1833076.1"/>
    <property type="molecule type" value="Genomic_DNA"/>
</dbReference>
<protein>
    <recommendedName>
        <fullName evidence="7">5-carboxymethyl-2-hydroxymuconate isomerase</fullName>
    </recommendedName>
</protein>
<dbReference type="InterPro" id="IPR014347">
    <property type="entry name" value="Tautomerase/MIF_sf"/>
</dbReference>
<reference evidence="2 5" key="2">
    <citation type="submission" date="2021-03" db="EMBL/GenBank/DDBJ databases">
        <title>Clinical course, treatment and visual outcome of an outbreak of Burkholderia contaminans endophthalmitis following cataract surgery.</title>
        <authorList>
            <person name="Lind C."/>
            <person name="Olsen K."/>
            <person name="Angelsen N.K."/>
            <person name="Krefting E.A."/>
            <person name="Fossen K."/>
            <person name="Gravningen K."/>
            <person name="Depoorter E."/>
            <person name="Vandamme P."/>
            <person name="Bertelsen G."/>
        </authorList>
    </citation>
    <scope>NUCLEOTIDE SEQUENCE [LARGE SCALE GENOMIC DNA]</scope>
    <source>
        <strain evidence="2 5">51242556</strain>
    </source>
</reference>
<evidence type="ECO:0000313" key="6">
    <source>
        <dbReference type="Proteomes" id="UP001220209"/>
    </source>
</evidence>
<dbReference type="RefSeq" id="WP_039355217.1">
    <property type="nucleotide sequence ID" value="NZ_AP018359.1"/>
</dbReference>
<dbReference type="EMBL" id="CP090642">
    <property type="protein sequence ID" value="WFN22835.1"/>
    <property type="molecule type" value="Genomic_DNA"/>
</dbReference>
<dbReference type="Proteomes" id="UP000664048">
    <property type="component" value="Unassembled WGS sequence"/>
</dbReference>
<dbReference type="Gene3D" id="3.30.429.10">
    <property type="entry name" value="Macrophage Migration Inhibitory Factor"/>
    <property type="match status" value="1"/>
</dbReference>
<sequence>MPHLIIEATPHIARLLDFRSLMGAVHEQLAAQGHALLAELKSRVYKADQFLSGDDPTHEFIVVRLLLTKPRSEPVLNDMGRLIHDVVRDAVERVEPAFGWQCCVLVCDFSGAPYIKTVRDGTRSDTGASA</sequence>
<evidence type="ECO:0008006" key="7">
    <source>
        <dbReference type="Google" id="ProtNLM"/>
    </source>
</evidence>
<dbReference type="OrthoDB" id="9016654at2"/>
<evidence type="ECO:0000313" key="5">
    <source>
        <dbReference type="Proteomes" id="UP000664048"/>
    </source>
</evidence>
<dbReference type="Proteomes" id="UP000611459">
    <property type="component" value="Unassembled WGS sequence"/>
</dbReference>
<organism evidence="1 4">
    <name type="scientific">Burkholderia contaminans</name>
    <dbReference type="NCBI Taxonomy" id="488447"/>
    <lineage>
        <taxon>Bacteria</taxon>
        <taxon>Pseudomonadati</taxon>
        <taxon>Pseudomonadota</taxon>
        <taxon>Betaproteobacteria</taxon>
        <taxon>Burkholderiales</taxon>
        <taxon>Burkholderiaceae</taxon>
        <taxon>Burkholderia</taxon>
        <taxon>Burkholderia cepacia complex</taxon>
    </lineage>
</organism>
<keyword evidence="5" id="KW-1185">Reference proteome</keyword>
<accession>A0A1E3FRT1</accession>
<dbReference type="AlphaFoldDB" id="A0A1E3FRT1"/>
<dbReference type="GO" id="GO:0008704">
    <property type="term" value="F:5-carboxymethyl-2-hydroxymuconate delta-isomerase activity"/>
    <property type="evidence" value="ECO:0007669"/>
    <property type="project" value="InterPro"/>
</dbReference>
<reference evidence="3 6" key="3">
    <citation type="submission" date="2021-12" db="EMBL/GenBank/DDBJ databases">
        <title>Genomic and phenotypic characterization of three Burkholderia contaminans isolates recovered from different sources.</title>
        <authorList>
            <person name="Lopez De Volder A."/>
            <person name="Fan Y."/>
            <person name="Nunvar J."/>
            <person name="Herrera T."/>
            <person name="Timp W."/>
            <person name="Degrossi J."/>
        </authorList>
    </citation>
    <scope>NUCLEOTIDE SEQUENCE [LARGE SCALE GENOMIC DNA]</scope>
    <source>
        <strain evidence="3 6">LMG 23361</strain>
    </source>
</reference>
<gene>
    <name evidence="2" type="ORF">J4M89_27180</name>
    <name evidence="1" type="ORF">JIN94_22090</name>
    <name evidence="3" type="ORF">LXE91_33285</name>
</gene>
<evidence type="ECO:0000313" key="1">
    <source>
        <dbReference type="EMBL" id="MBK1932579.1"/>
    </source>
</evidence>
<dbReference type="Pfam" id="PF02962">
    <property type="entry name" value="CHMI"/>
    <property type="match status" value="1"/>
</dbReference>
<dbReference type="Proteomes" id="UP001220209">
    <property type="component" value="Chromosome 3"/>
</dbReference>
<dbReference type="InterPro" id="IPR004220">
    <property type="entry name" value="5-COMe_2-OHmuconate_Isoase"/>
</dbReference>